<reference evidence="8" key="4">
    <citation type="journal article" date="2015" name="PLoS ONE">
        <title>Comprehensive Evaluation of Toxoplasma gondii VEG and Neospora caninum LIV Genomes with Tachyzoite Stage Transcriptome and Proteome Defines Novel Transcript Features.</title>
        <authorList>
            <person name="Ramaprasad A."/>
            <person name="Mourier T."/>
            <person name="Naeem R."/>
            <person name="Malas T.B."/>
            <person name="Moussa E."/>
            <person name="Panigrahi A."/>
            <person name="Vermont S.J."/>
            <person name="Otto T.D."/>
            <person name="Wastling J."/>
            <person name="Pain A."/>
        </authorList>
    </citation>
    <scope>NUCLEOTIDE SEQUENCE</scope>
    <source>
        <strain evidence="8">Liverpool</strain>
    </source>
</reference>
<dbReference type="OrthoDB" id="5795902at2759"/>
<dbReference type="GO" id="GO:0005789">
    <property type="term" value="C:endoplasmic reticulum membrane"/>
    <property type="evidence" value="ECO:0007669"/>
    <property type="project" value="TreeGrafter"/>
</dbReference>
<reference evidence="7" key="1">
    <citation type="submission" date="2011-02" db="EMBL/GenBank/DDBJ databases">
        <authorList>
            <person name="Aslett M."/>
        </authorList>
    </citation>
    <scope>NUCLEOTIDE SEQUENCE</scope>
    <source>
        <strain evidence="7">Liverpool</strain>
    </source>
</reference>
<keyword evidence="3 5" id="KW-0256">Endoplasmic reticulum</keyword>
<evidence type="ECO:0000313" key="8">
    <source>
        <dbReference type="EMBL" id="CEL69739.1"/>
    </source>
</evidence>
<dbReference type="PANTHER" id="PTHR11073:SF1">
    <property type="entry name" value="CALNEXIN 14D-RELATED"/>
    <property type="match status" value="1"/>
</dbReference>
<dbReference type="EMBL" id="FR823392">
    <property type="protein sequence ID" value="CBZ55014.1"/>
    <property type="molecule type" value="Genomic_DNA"/>
</dbReference>
<evidence type="ECO:0000256" key="5">
    <source>
        <dbReference type="RuleBase" id="RU362126"/>
    </source>
</evidence>
<dbReference type="Gene3D" id="2.60.120.200">
    <property type="match status" value="1"/>
</dbReference>
<dbReference type="eggNOG" id="KOG0675">
    <property type="taxonomic scope" value="Eukaryota"/>
</dbReference>
<comment type="similarity">
    <text evidence="2 5">Belongs to the calreticulin family.</text>
</comment>
<comment type="subcellular location">
    <subcellularLocation>
        <location evidence="1">Endoplasmic reticulum</location>
    </subcellularLocation>
</comment>
<feature type="transmembrane region" description="Helical" evidence="5">
    <location>
        <begin position="557"/>
        <end position="578"/>
    </location>
</feature>
<dbReference type="InterPro" id="IPR018124">
    <property type="entry name" value="Calret/calnex_CS"/>
</dbReference>
<sequence length="599" mass="65775">MPAHRRPAMILRAMPGLSTRVSSRLLFLFSLSAFASLRCLHAPPASLCLPSSLLSPLAATPSPASCAAADSRPGAFVPSASAPQFFALALPVSSEETDVSEDRDDDDFRDEDGVGDDDAIRDDEIEEREEDLLLMQKAATAAGQSAQAKLAGGSEARNQSPGEVRGPGDSADPRLDRLLQLRREATDALQTRIGKVLENFEKVSFTDPGQIDGILFRETFQDDPLARGRWVPSADPKFQGRWAVETRSEAVIAGEKNLGMQDMNKFHGVATRLSSPVTDTLNSHFVFQYEILQTRPLTCGGGYVKLLDFPKDKALKDFNHLTDYVIMFGPDMCGSSNVVNFILKILNPATGGWTEHRLDAPPRLTPSPLSNLLTLWIKPDDTFEIHVDGSVVRQGSLWKDMLPPLQPPKTLVVGLRASAAEDEDAHAGDEAKKNSTSGIRNPAYFKLEHAHRLRNINAIGLELWTVEGGTAFDNVILANSIEAARTFAKTTFDVRRRKEQELRLQMDTVHRAWRLEFAEKQRALEAELESEKASSLPSSFLDGLLVTLQQFADATGLFSPFVLAALAACTLCLLLVIGRQRPRPSSPREPTEKEGKKKK</sequence>
<dbReference type="GO" id="GO:0006457">
    <property type="term" value="P:protein folding"/>
    <property type="evidence" value="ECO:0007669"/>
    <property type="project" value="InterPro"/>
</dbReference>
<dbReference type="InParanoid" id="F0VMR8"/>
<dbReference type="GO" id="GO:0036503">
    <property type="term" value="P:ERAD pathway"/>
    <property type="evidence" value="ECO:0007669"/>
    <property type="project" value="TreeGrafter"/>
</dbReference>
<feature type="compositionally biased region" description="Low complexity" evidence="6">
    <location>
        <begin position="144"/>
        <end position="154"/>
    </location>
</feature>
<dbReference type="GO" id="GO:0005509">
    <property type="term" value="F:calcium ion binding"/>
    <property type="evidence" value="ECO:0007669"/>
    <property type="project" value="InterPro"/>
</dbReference>
<feature type="signal peptide" evidence="5">
    <location>
        <begin position="1"/>
        <end position="23"/>
    </location>
</feature>
<dbReference type="SUPFAM" id="SSF49899">
    <property type="entry name" value="Concanavalin A-like lectins/glucanases"/>
    <property type="match status" value="1"/>
</dbReference>
<gene>
    <name evidence="8" type="ORF">BN1204_054410</name>
    <name evidence="7" type="ORF">NCLIV_054410</name>
</gene>
<dbReference type="OMA" id="QAGEVHE"/>
<reference evidence="7" key="2">
    <citation type="submission" date="2011-03" db="EMBL/GenBank/DDBJ databases">
        <title>Comparative genomics and transcriptomics of Neospora caninum and Toxoplasma gondii.</title>
        <authorList>
            <person name="Reid A.J."/>
            <person name="Sohal A."/>
            <person name="Harris D."/>
            <person name="Quail M."/>
            <person name="Sanders M."/>
            <person name="Berriman M."/>
            <person name="Wastling J.M."/>
            <person name="Pain A."/>
        </authorList>
    </citation>
    <scope>NUCLEOTIDE SEQUENCE</scope>
    <source>
        <strain evidence="7">Liverpool</strain>
    </source>
</reference>
<organism evidence="7 9">
    <name type="scientific">Neospora caninum (strain Liverpool)</name>
    <dbReference type="NCBI Taxonomy" id="572307"/>
    <lineage>
        <taxon>Eukaryota</taxon>
        <taxon>Sar</taxon>
        <taxon>Alveolata</taxon>
        <taxon>Apicomplexa</taxon>
        <taxon>Conoidasida</taxon>
        <taxon>Coccidia</taxon>
        <taxon>Eucoccidiorida</taxon>
        <taxon>Eimeriorina</taxon>
        <taxon>Sarcocystidae</taxon>
        <taxon>Neospora</taxon>
    </lineage>
</organism>
<dbReference type="Proteomes" id="UP000007494">
    <property type="component" value="Chromosome XI"/>
</dbReference>
<reference evidence="9" key="3">
    <citation type="journal article" date="2012" name="PLoS Pathog.">
        <title>Comparative genomics of the apicomplexan parasites Toxoplasma gondii and Neospora caninum: Coccidia differing in host range and transmission strategy.</title>
        <authorList>
            <person name="Reid A.J."/>
            <person name="Vermont S.J."/>
            <person name="Cotton J.A."/>
            <person name="Harris D."/>
            <person name="Hill-Cawthorne G.A."/>
            <person name="Konen-Waisman S."/>
            <person name="Latham S.M."/>
            <person name="Mourier T."/>
            <person name="Norton R."/>
            <person name="Quail M.A."/>
            <person name="Sanders M."/>
            <person name="Shanmugam D."/>
            <person name="Sohal A."/>
            <person name="Wasmuth J.D."/>
            <person name="Brunk B."/>
            <person name="Grigg M.E."/>
            <person name="Howard J.C."/>
            <person name="Parkinson J."/>
            <person name="Roos D.S."/>
            <person name="Trees A.J."/>
            <person name="Berriman M."/>
            <person name="Pain A."/>
            <person name="Wastling J.M."/>
        </authorList>
    </citation>
    <scope>NUCLEOTIDE SEQUENCE [LARGE SCALE GENOMIC DNA]</scope>
    <source>
        <strain evidence="9">Liverpool</strain>
    </source>
</reference>
<dbReference type="PRINTS" id="PR00626">
    <property type="entry name" value="CALRETICULIN"/>
</dbReference>
<keyword evidence="5" id="KW-0812">Transmembrane</keyword>
<keyword evidence="5" id="KW-1133">Transmembrane helix</keyword>
<dbReference type="InterPro" id="IPR001580">
    <property type="entry name" value="Calret/calnex"/>
</dbReference>
<dbReference type="EMBL" id="LN714486">
    <property type="protein sequence ID" value="CEL69739.1"/>
    <property type="molecule type" value="Genomic_DNA"/>
</dbReference>
<feature type="chain" id="PRO_5007361315" evidence="5">
    <location>
        <begin position="24"/>
        <end position="599"/>
    </location>
</feature>
<name>F0VMR8_NEOCL</name>
<evidence type="ECO:0000313" key="7">
    <source>
        <dbReference type="EMBL" id="CBZ55014.1"/>
    </source>
</evidence>
<evidence type="ECO:0000256" key="3">
    <source>
        <dbReference type="ARBA" id="ARBA00022824"/>
    </source>
</evidence>
<keyword evidence="9" id="KW-1185">Reference proteome</keyword>
<dbReference type="InterPro" id="IPR013320">
    <property type="entry name" value="ConA-like_dom_sf"/>
</dbReference>
<dbReference type="PANTHER" id="PTHR11073">
    <property type="entry name" value="CALRETICULIN AND CALNEXIN"/>
    <property type="match status" value="1"/>
</dbReference>
<dbReference type="RefSeq" id="XP_003885042.1">
    <property type="nucleotide sequence ID" value="XM_003884993.1"/>
</dbReference>
<dbReference type="Pfam" id="PF00262">
    <property type="entry name" value="Calreticulin"/>
    <property type="match status" value="2"/>
</dbReference>
<dbReference type="GO" id="GO:0051082">
    <property type="term" value="F:unfolded protein binding"/>
    <property type="evidence" value="ECO:0007669"/>
    <property type="project" value="InterPro"/>
</dbReference>
<evidence type="ECO:0000256" key="6">
    <source>
        <dbReference type="SAM" id="MobiDB-lite"/>
    </source>
</evidence>
<feature type="region of interest" description="Disordered" evidence="6">
    <location>
        <begin position="144"/>
        <end position="173"/>
    </location>
</feature>
<dbReference type="VEuPathDB" id="ToxoDB:NCLIV_054410"/>
<evidence type="ECO:0000256" key="4">
    <source>
        <dbReference type="PIRSR" id="PIRSR601580-3"/>
    </source>
</evidence>
<dbReference type="PROSITE" id="PS00804">
    <property type="entry name" value="CALRETICULIN_2"/>
    <property type="match status" value="1"/>
</dbReference>
<keyword evidence="5" id="KW-0472">Membrane</keyword>
<accession>F0VMR8</accession>
<keyword evidence="4" id="KW-1015">Disulfide bond</keyword>
<proteinExistence type="inferred from homology"/>
<evidence type="ECO:0000256" key="1">
    <source>
        <dbReference type="ARBA" id="ARBA00004240"/>
    </source>
</evidence>
<dbReference type="AlphaFoldDB" id="F0VMR8"/>
<feature type="disulfide bond" evidence="4">
    <location>
        <begin position="299"/>
        <end position="333"/>
    </location>
</feature>
<evidence type="ECO:0000313" key="9">
    <source>
        <dbReference type="Proteomes" id="UP000007494"/>
    </source>
</evidence>
<keyword evidence="5" id="KW-0732">Signal</keyword>
<keyword evidence="5" id="KW-0143">Chaperone</keyword>
<feature type="region of interest" description="Disordered" evidence="6">
    <location>
        <begin position="96"/>
        <end position="123"/>
    </location>
</feature>
<dbReference type="GeneID" id="13446729"/>
<protein>
    <submittedName>
        <fullName evidence="7">Calr protein, related</fullName>
    </submittedName>
</protein>
<evidence type="ECO:0000256" key="2">
    <source>
        <dbReference type="ARBA" id="ARBA00010983"/>
    </source>
</evidence>